<dbReference type="PANTHER" id="PTHR34697:SF2">
    <property type="entry name" value="PHOSPHATIDYLGLYCEROL LYSYLTRANSFERASE"/>
    <property type="match status" value="1"/>
</dbReference>
<dbReference type="InterPro" id="IPR031100">
    <property type="entry name" value="LOG_fam"/>
</dbReference>
<keyword evidence="5" id="KW-0472">Membrane</keyword>
<reference evidence="7 8" key="1">
    <citation type="submission" date="2017-06" db="EMBL/GenBank/DDBJ databases">
        <title>Ant-infecting Ophiocordyceps genomes reveal a high diversity of potential behavioral manipulation genes and a possible major role for enterotoxins.</title>
        <authorList>
            <person name="De Bekker C."/>
            <person name="Evans H.C."/>
            <person name="Brachmann A."/>
            <person name="Hughes D.P."/>
        </authorList>
    </citation>
    <scope>NUCLEOTIDE SEQUENCE [LARGE SCALE GENOMIC DNA]</scope>
    <source>
        <strain evidence="7 8">Map16</strain>
    </source>
</reference>
<dbReference type="SUPFAM" id="SSF102405">
    <property type="entry name" value="MCP/YpsA-like"/>
    <property type="match status" value="1"/>
</dbReference>
<dbReference type="Pfam" id="PF09924">
    <property type="entry name" value="LPG_synthase_C"/>
    <property type="match status" value="1"/>
</dbReference>
<evidence type="ECO:0000256" key="4">
    <source>
        <dbReference type="ARBA" id="ARBA00022989"/>
    </source>
</evidence>
<evidence type="ECO:0000256" key="2">
    <source>
        <dbReference type="ARBA" id="ARBA00022475"/>
    </source>
</evidence>
<dbReference type="InterPro" id="IPR024320">
    <property type="entry name" value="LPG_synthase_C"/>
</dbReference>
<evidence type="ECO:0000256" key="3">
    <source>
        <dbReference type="ARBA" id="ARBA00022692"/>
    </source>
</evidence>
<evidence type="ECO:0000313" key="8">
    <source>
        <dbReference type="Proteomes" id="UP000226431"/>
    </source>
</evidence>
<evidence type="ECO:0000256" key="5">
    <source>
        <dbReference type="ARBA" id="ARBA00023136"/>
    </source>
</evidence>
<keyword evidence="8" id="KW-1185">Reference proteome</keyword>
<name>A0A2C5Z800_9HYPO</name>
<accession>A0A2C5Z800</accession>
<dbReference type="FunFam" id="3.40.50.450:FF:000018">
    <property type="entry name" value="Lysine decarboxylase-like protein"/>
    <property type="match status" value="1"/>
</dbReference>
<proteinExistence type="predicted"/>
<dbReference type="Pfam" id="PF03641">
    <property type="entry name" value="Lysine_decarbox"/>
    <property type="match status" value="1"/>
</dbReference>
<dbReference type="Proteomes" id="UP000226431">
    <property type="component" value="Unassembled WGS sequence"/>
</dbReference>
<comment type="subcellular location">
    <subcellularLocation>
        <location evidence="1">Cell membrane</location>
        <topology evidence="1">Multi-pass membrane protein</topology>
    </subcellularLocation>
</comment>
<dbReference type="STRING" id="2004952.A0A2C5Z800"/>
<keyword evidence="4" id="KW-1133">Transmembrane helix</keyword>
<dbReference type="Gene3D" id="3.40.50.450">
    <property type="match status" value="1"/>
</dbReference>
<dbReference type="GO" id="GO:0009691">
    <property type="term" value="P:cytokinin biosynthetic process"/>
    <property type="evidence" value="ECO:0007669"/>
    <property type="project" value="InterPro"/>
</dbReference>
<sequence length="628" mass="68239">MDSSTRSLDSSSTEAHHDLLRRVLISPASSLDVIPIQMPDMMDVDAPDDDDDDDAFDEAYRLHSQASHMGILDPSYQTFISAHGHGALIYKIASRTLIITGDPLCPPSAYTALLSEVNSFRQGRKLKLALMNISEPFARHCRSQGHTVFRFGRERVLNPLTNKLLGAAAGKRILARNRHLLDPKRGGLSVGVYAPAVTGTVSRPLLERELQRVYDSWRRQRRDRRRAYVTQYDVFSRPKHALFLYVLGPDSQPLGLAALRSVGARAGFHLDPCLAAPGSPSGITDLLVVAAMTLLRRAGIAYLSLGCEPLPDLDDGRRGLGASLTRLGYRRVMRAVPLGGKKAYHDKFRPDEALGSDLYIAMPSVAVPVQQSLALMHVANISLRRLFLAGHLPSAAMTSDITTGSTVNGSPPPTKICVYCGASGGDAPAHMEMARQLATVMAANNIHLVYGGGTVGLMGMVAKTLCELSGPDAVHGIIPEALVKYERDSTYQTTNKDNQVVPDLNRYGRTTVVPDMHTRKKLMAEEVFAGGPGSGFVALSGGYGTLEEIFETITWNQLGIHQKGICLLSVDGYWDGIVQWIDTAVKQGFIKEANKDIVVTATSAEGAVRALRDYKVSEATLKLEWGSQ</sequence>
<organism evidence="7 8">
    <name type="scientific">Ophiocordyceps camponoti-rufipedis</name>
    <dbReference type="NCBI Taxonomy" id="2004952"/>
    <lineage>
        <taxon>Eukaryota</taxon>
        <taxon>Fungi</taxon>
        <taxon>Dikarya</taxon>
        <taxon>Ascomycota</taxon>
        <taxon>Pezizomycotina</taxon>
        <taxon>Sordariomycetes</taxon>
        <taxon>Hypocreomycetidae</taxon>
        <taxon>Hypocreales</taxon>
        <taxon>Ophiocordycipitaceae</taxon>
        <taxon>Ophiocordyceps</taxon>
    </lineage>
</organism>
<evidence type="ECO:0000259" key="6">
    <source>
        <dbReference type="Pfam" id="PF09924"/>
    </source>
</evidence>
<gene>
    <name evidence="7" type="ORF">CDD80_2487</name>
</gene>
<keyword evidence="2" id="KW-1003">Cell membrane</keyword>
<keyword evidence="3" id="KW-0812">Transmembrane</keyword>
<evidence type="ECO:0000256" key="1">
    <source>
        <dbReference type="ARBA" id="ARBA00004651"/>
    </source>
</evidence>
<dbReference type="GO" id="GO:0016787">
    <property type="term" value="F:hydrolase activity"/>
    <property type="evidence" value="ECO:0007669"/>
    <property type="project" value="InterPro"/>
</dbReference>
<dbReference type="GO" id="GO:0055091">
    <property type="term" value="P:phospholipid homeostasis"/>
    <property type="evidence" value="ECO:0007669"/>
    <property type="project" value="TreeGrafter"/>
</dbReference>
<dbReference type="AlphaFoldDB" id="A0A2C5Z800"/>
<protein>
    <recommendedName>
        <fullName evidence="6">Phosphatidylglycerol lysyltransferase C-terminal domain-containing protein</fullName>
    </recommendedName>
</protein>
<comment type="caution">
    <text evidence="7">The sequence shown here is derived from an EMBL/GenBank/DDBJ whole genome shotgun (WGS) entry which is preliminary data.</text>
</comment>
<evidence type="ECO:0000313" key="7">
    <source>
        <dbReference type="EMBL" id="PHH75301.1"/>
    </source>
</evidence>
<dbReference type="InterPro" id="IPR005269">
    <property type="entry name" value="LOG"/>
</dbReference>
<dbReference type="OrthoDB" id="414463at2759"/>
<dbReference type="InterPro" id="IPR051211">
    <property type="entry name" value="PG_lysyltransferase"/>
</dbReference>
<dbReference type="NCBIfam" id="TIGR00730">
    <property type="entry name" value="Rossman fold protein, TIGR00730 family"/>
    <property type="match status" value="1"/>
</dbReference>
<dbReference type="GO" id="GO:0016755">
    <property type="term" value="F:aminoacyltransferase activity"/>
    <property type="evidence" value="ECO:0007669"/>
    <property type="project" value="TreeGrafter"/>
</dbReference>
<dbReference type="GO" id="GO:0005886">
    <property type="term" value="C:plasma membrane"/>
    <property type="evidence" value="ECO:0007669"/>
    <property type="project" value="UniProtKB-SubCell"/>
</dbReference>
<dbReference type="EMBL" id="NJES01000224">
    <property type="protein sequence ID" value="PHH75301.1"/>
    <property type="molecule type" value="Genomic_DNA"/>
</dbReference>
<dbReference type="PANTHER" id="PTHR34697">
    <property type="entry name" value="PHOSPHATIDYLGLYCEROL LYSYLTRANSFERASE"/>
    <property type="match status" value="1"/>
</dbReference>
<feature type="domain" description="Phosphatidylglycerol lysyltransferase C-terminal" evidence="6">
    <location>
        <begin position="64"/>
        <end position="352"/>
    </location>
</feature>